<feature type="repeat" description="TPR" evidence="9">
    <location>
        <begin position="242"/>
        <end position="275"/>
    </location>
</feature>
<reference evidence="12 13" key="1">
    <citation type="submission" date="2019-04" db="EMBL/GenBank/DDBJ databases">
        <title>Niastella caeni sp. nov., isolated from activated sludge.</title>
        <authorList>
            <person name="Sheng M."/>
        </authorList>
    </citation>
    <scope>NUCLEOTIDE SEQUENCE [LARGE SCALE GENOMIC DNA]</scope>
    <source>
        <strain evidence="12 13">HX-2-15</strain>
    </source>
</reference>
<dbReference type="InterPro" id="IPR050482">
    <property type="entry name" value="Sensor_HK_TwoCompSys"/>
</dbReference>
<evidence type="ECO:0000256" key="8">
    <source>
        <dbReference type="ARBA" id="ARBA00023012"/>
    </source>
</evidence>
<keyword evidence="13" id="KW-1185">Reference proteome</keyword>
<protein>
    <recommendedName>
        <fullName evidence="2">histidine kinase</fullName>
        <ecNumber evidence="2">2.7.13.3</ecNumber>
    </recommendedName>
</protein>
<comment type="caution">
    <text evidence="12">The sequence shown here is derived from an EMBL/GenBank/DDBJ whole genome shotgun (WGS) entry which is preliminary data.</text>
</comment>
<evidence type="ECO:0000256" key="4">
    <source>
        <dbReference type="ARBA" id="ARBA00022679"/>
    </source>
</evidence>
<dbReference type="SMART" id="SM00028">
    <property type="entry name" value="TPR"/>
    <property type="match status" value="5"/>
</dbReference>
<dbReference type="Proteomes" id="UP000306918">
    <property type="component" value="Unassembled WGS sequence"/>
</dbReference>
<dbReference type="PROSITE" id="PS50109">
    <property type="entry name" value="HIS_KIN"/>
    <property type="match status" value="1"/>
</dbReference>
<dbReference type="GO" id="GO:0000155">
    <property type="term" value="F:phosphorelay sensor kinase activity"/>
    <property type="evidence" value="ECO:0007669"/>
    <property type="project" value="InterPro"/>
</dbReference>
<evidence type="ECO:0000256" key="2">
    <source>
        <dbReference type="ARBA" id="ARBA00012438"/>
    </source>
</evidence>
<evidence type="ECO:0000256" key="5">
    <source>
        <dbReference type="ARBA" id="ARBA00022741"/>
    </source>
</evidence>
<evidence type="ECO:0000259" key="11">
    <source>
        <dbReference type="PROSITE" id="PS50109"/>
    </source>
</evidence>
<keyword evidence="7" id="KW-0067">ATP-binding</keyword>
<evidence type="ECO:0000256" key="1">
    <source>
        <dbReference type="ARBA" id="ARBA00000085"/>
    </source>
</evidence>
<dbReference type="Gene3D" id="1.20.5.1930">
    <property type="match status" value="1"/>
</dbReference>
<dbReference type="Pfam" id="PF13432">
    <property type="entry name" value="TPR_16"/>
    <property type="match status" value="1"/>
</dbReference>
<evidence type="ECO:0000256" key="10">
    <source>
        <dbReference type="SAM" id="Phobius"/>
    </source>
</evidence>
<dbReference type="OrthoDB" id="617348at2"/>
<dbReference type="SUPFAM" id="SSF55874">
    <property type="entry name" value="ATPase domain of HSP90 chaperone/DNA topoisomerase II/histidine kinase"/>
    <property type="match status" value="1"/>
</dbReference>
<dbReference type="SUPFAM" id="SSF48452">
    <property type="entry name" value="TPR-like"/>
    <property type="match status" value="1"/>
</dbReference>
<evidence type="ECO:0000256" key="9">
    <source>
        <dbReference type="PROSITE-ProRule" id="PRU00339"/>
    </source>
</evidence>
<keyword evidence="8" id="KW-0902">Two-component regulatory system</keyword>
<keyword evidence="9" id="KW-0802">TPR repeat</keyword>
<dbReference type="CDD" id="cd16917">
    <property type="entry name" value="HATPase_UhpB-NarQ-NarX-like"/>
    <property type="match status" value="1"/>
</dbReference>
<gene>
    <name evidence="12" type="ORF">FAM09_13895</name>
</gene>
<dbReference type="RefSeq" id="WP_136577721.1">
    <property type="nucleotide sequence ID" value="NZ_STFF01000003.1"/>
</dbReference>
<sequence>MLAHRSIICGISIILFHVCQAQPVSVYTDSIRTCLQLPRPDTGKYYLLLRLAQLPECPADTLLAYGHYWYNYTEKRHISPGRPEALYAIGLALYRKGMNPEAAERLYQAATVWERNGRNPLQLARTYELIAGIHKIMQRYADALAYYRLACRIKKTLNNEAILLSTYNGLGNTFRLLHQTDSAVHYLEKAHALTAGNELAKAQVSNNLGNIYWSLKNWLAARQWYQKALQSFETLQQPEGIAEACFNLGAIATQLQQYHAAIAYYNKSLEAVPTGQPVEHLEWIYEHLADAYFHTGNFENAYTNERAYDKIKDSLLSLQVQQSIAALKEKYETEKKEHALALEKERTARLLAANSQQFRFLCMLAGVALLITVMGFIMIRNIRRKQLLAAALAGLKEKEKQQLIQEQALKSNIAMLEGREAERQRIARDLHDRLGSTLSSVRLFMQSNQTGTPPGNSKIMLLLEEAVNDVRRISHDLSDNVLIKYGLEEALKDLKDTIESTGRLQVTLYQQAVDGLPADTASEIYYIVRELAANAVKHSDASRLFIQLLQDNRLLHLTVEDNGSGFNPAVTHKGIGLHNIEIRARKIGAQYTIDARTGKGSCFCFAIPLP</sequence>
<dbReference type="GO" id="GO:0005524">
    <property type="term" value="F:ATP binding"/>
    <property type="evidence" value="ECO:0007669"/>
    <property type="project" value="UniProtKB-KW"/>
</dbReference>
<dbReference type="EC" id="2.7.13.3" evidence="2"/>
<dbReference type="Gene3D" id="3.30.565.10">
    <property type="entry name" value="Histidine kinase-like ATPase, C-terminal domain"/>
    <property type="match status" value="1"/>
</dbReference>
<dbReference type="Pfam" id="PF02518">
    <property type="entry name" value="HATPase_c"/>
    <property type="match status" value="1"/>
</dbReference>
<name>A0A4S8HXR2_9BACT</name>
<dbReference type="PROSITE" id="PS50005">
    <property type="entry name" value="TPR"/>
    <property type="match status" value="1"/>
</dbReference>
<keyword evidence="5" id="KW-0547">Nucleotide-binding</keyword>
<dbReference type="GO" id="GO:0016020">
    <property type="term" value="C:membrane"/>
    <property type="evidence" value="ECO:0007669"/>
    <property type="project" value="InterPro"/>
</dbReference>
<keyword evidence="4" id="KW-0808">Transferase</keyword>
<dbReference type="GO" id="GO:0046983">
    <property type="term" value="F:protein dimerization activity"/>
    <property type="evidence" value="ECO:0007669"/>
    <property type="project" value="InterPro"/>
</dbReference>
<dbReference type="PANTHER" id="PTHR24421">
    <property type="entry name" value="NITRATE/NITRITE SENSOR PROTEIN NARX-RELATED"/>
    <property type="match status" value="1"/>
</dbReference>
<dbReference type="InterPro" id="IPR011712">
    <property type="entry name" value="Sig_transdc_His_kin_sub3_dim/P"/>
</dbReference>
<proteinExistence type="predicted"/>
<dbReference type="AlphaFoldDB" id="A0A4S8HXR2"/>
<dbReference type="InterPro" id="IPR011990">
    <property type="entry name" value="TPR-like_helical_dom_sf"/>
</dbReference>
<dbReference type="PANTHER" id="PTHR24421:SF10">
    <property type="entry name" value="NITRATE_NITRITE SENSOR PROTEIN NARQ"/>
    <property type="match status" value="1"/>
</dbReference>
<dbReference type="Gene3D" id="1.25.40.10">
    <property type="entry name" value="Tetratricopeptide repeat domain"/>
    <property type="match status" value="2"/>
</dbReference>
<dbReference type="EMBL" id="STFF01000003">
    <property type="protein sequence ID" value="THU39589.1"/>
    <property type="molecule type" value="Genomic_DNA"/>
</dbReference>
<dbReference type="Pfam" id="PF13424">
    <property type="entry name" value="TPR_12"/>
    <property type="match status" value="2"/>
</dbReference>
<dbReference type="SMART" id="SM00387">
    <property type="entry name" value="HATPase_c"/>
    <property type="match status" value="1"/>
</dbReference>
<dbReference type="Pfam" id="PF07730">
    <property type="entry name" value="HisKA_3"/>
    <property type="match status" value="1"/>
</dbReference>
<feature type="transmembrane region" description="Helical" evidence="10">
    <location>
        <begin position="358"/>
        <end position="379"/>
    </location>
</feature>
<evidence type="ECO:0000313" key="12">
    <source>
        <dbReference type="EMBL" id="THU39589.1"/>
    </source>
</evidence>
<evidence type="ECO:0000313" key="13">
    <source>
        <dbReference type="Proteomes" id="UP000306918"/>
    </source>
</evidence>
<dbReference type="InterPro" id="IPR036890">
    <property type="entry name" value="HATPase_C_sf"/>
</dbReference>
<organism evidence="12 13">
    <name type="scientific">Niastella caeni</name>
    <dbReference type="NCBI Taxonomy" id="2569763"/>
    <lineage>
        <taxon>Bacteria</taxon>
        <taxon>Pseudomonadati</taxon>
        <taxon>Bacteroidota</taxon>
        <taxon>Chitinophagia</taxon>
        <taxon>Chitinophagales</taxon>
        <taxon>Chitinophagaceae</taxon>
        <taxon>Niastella</taxon>
    </lineage>
</organism>
<evidence type="ECO:0000256" key="3">
    <source>
        <dbReference type="ARBA" id="ARBA00022553"/>
    </source>
</evidence>
<accession>A0A4S8HXR2</accession>
<dbReference type="InterPro" id="IPR019734">
    <property type="entry name" value="TPR_rpt"/>
</dbReference>
<keyword evidence="10" id="KW-0472">Membrane</keyword>
<keyword evidence="3" id="KW-0597">Phosphoprotein</keyword>
<dbReference type="InterPro" id="IPR005467">
    <property type="entry name" value="His_kinase_dom"/>
</dbReference>
<keyword evidence="10" id="KW-1133">Transmembrane helix</keyword>
<dbReference type="InterPro" id="IPR003594">
    <property type="entry name" value="HATPase_dom"/>
</dbReference>
<keyword evidence="10" id="KW-0812">Transmembrane</keyword>
<evidence type="ECO:0000256" key="7">
    <source>
        <dbReference type="ARBA" id="ARBA00022840"/>
    </source>
</evidence>
<comment type="catalytic activity">
    <reaction evidence="1">
        <text>ATP + protein L-histidine = ADP + protein N-phospho-L-histidine.</text>
        <dbReference type="EC" id="2.7.13.3"/>
    </reaction>
</comment>
<evidence type="ECO:0000256" key="6">
    <source>
        <dbReference type="ARBA" id="ARBA00022777"/>
    </source>
</evidence>
<feature type="domain" description="Histidine kinase" evidence="11">
    <location>
        <begin position="425"/>
        <end position="610"/>
    </location>
</feature>
<keyword evidence="6" id="KW-0418">Kinase</keyword>